<evidence type="ECO:0000313" key="1">
    <source>
        <dbReference type="EMBL" id="GIX88056.1"/>
    </source>
</evidence>
<organism evidence="1 2">
    <name type="scientific">Caerostris extrusa</name>
    <name type="common">Bark spider</name>
    <name type="synonym">Caerostris bankana</name>
    <dbReference type="NCBI Taxonomy" id="172846"/>
    <lineage>
        <taxon>Eukaryota</taxon>
        <taxon>Metazoa</taxon>
        <taxon>Ecdysozoa</taxon>
        <taxon>Arthropoda</taxon>
        <taxon>Chelicerata</taxon>
        <taxon>Arachnida</taxon>
        <taxon>Araneae</taxon>
        <taxon>Araneomorphae</taxon>
        <taxon>Entelegynae</taxon>
        <taxon>Araneoidea</taxon>
        <taxon>Araneidae</taxon>
        <taxon>Caerostris</taxon>
    </lineage>
</organism>
<dbReference type="EMBL" id="BPLR01021287">
    <property type="protein sequence ID" value="GIX88056.1"/>
    <property type="molecule type" value="Genomic_DNA"/>
</dbReference>
<dbReference type="Proteomes" id="UP001054945">
    <property type="component" value="Unassembled WGS sequence"/>
</dbReference>
<dbReference type="AlphaFoldDB" id="A0AAV4NVQ1"/>
<gene>
    <name evidence="1" type="ORF">CEXT_616261</name>
</gene>
<sequence>MSRLGNTSSFKEIPNVLDEDLKCSIDLHYKMAAEENTMKEKTIIFQSAWRSENGCRSKSLHLLVLMKMPLRSIWKHHKFISLRIPVLF</sequence>
<protein>
    <submittedName>
        <fullName evidence="1">Uncharacterized protein</fullName>
    </submittedName>
</protein>
<proteinExistence type="predicted"/>
<reference evidence="1 2" key="1">
    <citation type="submission" date="2021-06" db="EMBL/GenBank/DDBJ databases">
        <title>Caerostris extrusa draft genome.</title>
        <authorList>
            <person name="Kono N."/>
            <person name="Arakawa K."/>
        </authorList>
    </citation>
    <scope>NUCLEOTIDE SEQUENCE [LARGE SCALE GENOMIC DNA]</scope>
</reference>
<comment type="caution">
    <text evidence="1">The sequence shown here is derived from an EMBL/GenBank/DDBJ whole genome shotgun (WGS) entry which is preliminary data.</text>
</comment>
<keyword evidence="2" id="KW-1185">Reference proteome</keyword>
<name>A0AAV4NVQ1_CAEEX</name>
<accession>A0AAV4NVQ1</accession>
<evidence type="ECO:0000313" key="2">
    <source>
        <dbReference type="Proteomes" id="UP001054945"/>
    </source>
</evidence>